<evidence type="ECO:0000313" key="3">
    <source>
        <dbReference type="Proteomes" id="UP001138768"/>
    </source>
</evidence>
<evidence type="ECO:0000256" key="1">
    <source>
        <dbReference type="SAM" id="Phobius"/>
    </source>
</evidence>
<dbReference type="EMBL" id="NRRY01000041">
    <property type="protein sequence ID" value="MBK1620516.1"/>
    <property type="molecule type" value="Genomic_DNA"/>
</dbReference>
<proteinExistence type="predicted"/>
<dbReference type="RefSeq" id="WP_200247554.1">
    <property type="nucleotide sequence ID" value="NZ_NRRY01000041.1"/>
</dbReference>
<organism evidence="2 3">
    <name type="scientific">Lamprobacter modestohalophilus</name>
    <dbReference type="NCBI Taxonomy" id="1064514"/>
    <lineage>
        <taxon>Bacteria</taxon>
        <taxon>Pseudomonadati</taxon>
        <taxon>Pseudomonadota</taxon>
        <taxon>Gammaproteobacteria</taxon>
        <taxon>Chromatiales</taxon>
        <taxon>Chromatiaceae</taxon>
        <taxon>Lamprobacter</taxon>
    </lineage>
</organism>
<comment type="caution">
    <text evidence="2">The sequence shown here is derived from an EMBL/GenBank/DDBJ whole genome shotgun (WGS) entry which is preliminary data.</text>
</comment>
<feature type="transmembrane region" description="Helical" evidence="1">
    <location>
        <begin position="99"/>
        <end position="117"/>
    </location>
</feature>
<protein>
    <submittedName>
        <fullName evidence="2">Uncharacterized protein</fullName>
    </submittedName>
</protein>
<feature type="transmembrane region" description="Helical" evidence="1">
    <location>
        <begin position="123"/>
        <end position="144"/>
    </location>
</feature>
<feature type="transmembrane region" description="Helical" evidence="1">
    <location>
        <begin position="242"/>
        <end position="262"/>
    </location>
</feature>
<sequence>MLTLLCFLLAGLLLPLFPLSIGVNLLLQYADDGLLSRPLVQAALMLLMPLVGVGLIALGLALAKTDGSPSALITPFALWGGATSVFYAFRMLSARDGRIWLAQLYTSALALIWVGIAHEVPPLLPALGLALPLLPLLFLFDSLARRFGIARVGLYPGLGLRMPQFSTLFVIAVLVAVAVPFSPGFFAIADLAFGGVGRNELFTLLPLGISWLLWTWAGINLLTGIVFGIPRDDLRYRDLKPAGAAAHGAGMLALAIFGLFLVERAL</sequence>
<dbReference type="Proteomes" id="UP001138768">
    <property type="component" value="Unassembled WGS sequence"/>
</dbReference>
<feature type="transmembrane region" description="Helical" evidence="1">
    <location>
        <begin position="165"/>
        <end position="189"/>
    </location>
</feature>
<feature type="transmembrane region" description="Helical" evidence="1">
    <location>
        <begin position="209"/>
        <end position="230"/>
    </location>
</feature>
<reference evidence="2 3" key="1">
    <citation type="journal article" date="2020" name="Microorganisms">
        <title>Osmotic Adaptation and Compatible Solute Biosynthesis of Phototrophic Bacteria as Revealed from Genome Analyses.</title>
        <authorList>
            <person name="Imhoff J.F."/>
            <person name="Rahn T."/>
            <person name="Kunzel S."/>
            <person name="Keller A."/>
            <person name="Neulinger S.C."/>
        </authorList>
    </citation>
    <scope>NUCLEOTIDE SEQUENCE [LARGE SCALE GENOMIC DNA]</scope>
    <source>
        <strain evidence="2 3">DSM 25653</strain>
    </source>
</reference>
<feature type="transmembrane region" description="Helical" evidence="1">
    <location>
        <begin position="42"/>
        <end position="63"/>
    </location>
</feature>
<keyword evidence="1" id="KW-1133">Transmembrane helix</keyword>
<keyword evidence="1" id="KW-0472">Membrane</keyword>
<name>A0A9X0WBW0_9GAMM</name>
<keyword evidence="3" id="KW-1185">Reference proteome</keyword>
<evidence type="ECO:0000313" key="2">
    <source>
        <dbReference type="EMBL" id="MBK1620516.1"/>
    </source>
</evidence>
<dbReference type="AlphaFoldDB" id="A0A9X0WBW0"/>
<gene>
    <name evidence="2" type="ORF">CKO42_19190</name>
</gene>
<keyword evidence="1" id="KW-0812">Transmembrane</keyword>
<accession>A0A9X0WBW0</accession>